<gene>
    <name evidence="1" type="ORF">KC19_3G022300</name>
</gene>
<organism evidence="1 2">
    <name type="scientific">Ceratodon purpureus</name>
    <name type="common">Fire moss</name>
    <name type="synonym">Dicranum purpureum</name>
    <dbReference type="NCBI Taxonomy" id="3225"/>
    <lineage>
        <taxon>Eukaryota</taxon>
        <taxon>Viridiplantae</taxon>
        <taxon>Streptophyta</taxon>
        <taxon>Embryophyta</taxon>
        <taxon>Bryophyta</taxon>
        <taxon>Bryophytina</taxon>
        <taxon>Bryopsida</taxon>
        <taxon>Dicranidae</taxon>
        <taxon>Pseudoditrichales</taxon>
        <taxon>Ditrichaceae</taxon>
        <taxon>Ceratodon</taxon>
    </lineage>
</organism>
<accession>A0A8T0IGK0</accession>
<dbReference type="Proteomes" id="UP000822688">
    <property type="component" value="Chromosome 3"/>
</dbReference>
<proteinExistence type="predicted"/>
<protein>
    <submittedName>
        <fullName evidence="1">Uncharacterized protein</fullName>
    </submittedName>
</protein>
<sequence length="92" mass="10257">MKFDLEELVASASPMVLSILIGYSIPTMHPQRLTCICISRCDICLRLFPSCFTDCSVRIDIFRTLTHRSGLHILKTTTISTASMMLCGLFIG</sequence>
<reference evidence="1" key="1">
    <citation type="submission" date="2020-06" db="EMBL/GenBank/DDBJ databases">
        <title>WGS assembly of Ceratodon purpureus strain R40.</title>
        <authorList>
            <person name="Carey S.B."/>
            <person name="Jenkins J."/>
            <person name="Shu S."/>
            <person name="Lovell J.T."/>
            <person name="Sreedasyam A."/>
            <person name="Maumus F."/>
            <person name="Tiley G.P."/>
            <person name="Fernandez-Pozo N."/>
            <person name="Barry K."/>
            <person name="Chen C."/>
            <person name="Wang M."/>
            <person name="Lipzen A."/>
            <person name="Daum C."/>
            <person name="Saski C.A."/>
            <person name="Payton A.C."/>
            <person name="Mcbreen J.C."/>
            <person name="Conrad R.E."/>
            <person name="Kollar L.M."/>
            <person name="Olsson S."/>
            <person name="Huttunen S."/>
            <person name="Landis J.B."/>
            <person name="Wickett N.J."/>
            <person name="Johnson M.G."/>
            <person name="Rensing S.A."/>
            <person name="Grimwood J."/>
            <person name="Schmutz J."/>
            <person name="Mcdaniel S.F."/>
        </authorList>
    </citation>
    <scope>NUCLEOTIDE SEQUENCE</scope>
    <source>
        <strain evidence="1">R40</strain>
    </source>
</reference>
<evidence type="ECO:0000313" key="1">
    <source>
        <dbReference type="EMBL" id="KAG0581947.1"/>
    </source>
</evidence>
<dbReference type="AlphaFoldDB" id="A0A8T0IGK0"/>
<comment type="caution">
    <text evidence="1">The sequence shown here is derived from an EMBL/GenBank/DDBJ whole genome shotgun (WGS) entry which is preliminary data.</text>
</comment>
<dbReference type="EMBL" id="CM026423">
    <property type="protein sequence ID" value="KAG0581947.1"/>
    <property type="molecule type" value="Genomic_DNA"/>
</dbReference>
<evidence type="ECO:0000313" key="2">
    <source>
        <dbReference type="Proteomes" id="UP000822688"/>
    </source>
</evidence>
<keyword evidence="2" id="KW-1185">Reference proteome</keyword>
<name>A0A8T0IGK0_CERPU</name>